<dbReference type="STRING" id="395963.Bind_0131"/>
<dbReference type="UniPathway" id="UPA00070">
    <property type="reaction ID" value="UER00120"/>
</dbReference>
<dbReference type="AlphaFoldDB" id="B2IBR7"/>
<evidence type="ECO:0000256" key="8">
    <source>
        <dbReference type="PIRSR" id="PIRSR614732-1"/>
    </source>
</evidence>
<evidence type="ECO:0000256" key="10">
    <source>
        <dbReference type="RuleBase" id="RU000512"/>
    </source>
</evidence>
<dbReference type="InterPro" id="IPR001754">
    <property type="entry name" value="OMPdeCOase_dom"/>
</dbReference>
<dbReference type="RefSeq" id="WP_012383147.1">
    <property type="nucleotide sequence ID" value="NC_010581.1"/>
</dbReference>
<feature type="binding site" evidence="7 9">
    <location>
        <position position="127"/>
    </location>
    <ligand>
        <name>substrate</name>
    </ligand>
</feature>
<evidence type="ECO:0000256" key="3">
    <source>
        <dbReference type="ARBA" id="ARBA00022793"/>
    </source>
</evidence>
<feature type="binding site" evidence="7 9">
    <location>
        <position position="23"/>
    </location>
    <ligand>
        <name>substrate</name>
    </ligand>
</feature>
<dbReference type="GO" id="GO:0004590">
    <property type="term" value="F:orotidine-5'-phosphate decarboxylase activity"/>
    <property type="evidence" value="ECO:0007669"/>
    <property type="project" value="UniProtKB-UniRule"/>
</dbReference>
<dbReference type="InterPro" id="IPR047596">
    <property type="entry name" value="OMPdecase_bac"/>
</dbReference>
<keyword evidence="3 7" id="KW-0210">Decarboxylase</keyword>
<comment type="pathway">
    <text evidence="2 7 10">Pyrimidine metabolism; UMP biosynthesis via de novo pathway; UMP from orotate: step 2/2.</text>
</comment>
<dbReference type="NCBIfam" id="NF001273">
    <property type="entry name" value="PRK00230.1"/>
    <property type="match status" value="1"/>
</dbReference>
<protein>
    <recommendedName>
        <fullName evidence="7">Orotidine 5'-phosphate decarboxylase</fullName>
        <ecNumber evidence="7">4.1.1.23</ecNumber>
    </recommendedName>
    <alternativeName>
        <fullName evidence="7">OMP decarboxylase</fullName>
        <shortName evidence="7">OMPDCase</shortName>
        <shortName evidence="7">OMPdecase</shortName>
    </alternativeName>
</protein>
<evidence type="ECO:0000256" key="5">
    <source>
        <dbReference type="ARBA" id="ARBA00023239"/>
    </source>
</evidence>
<dbReference type="OrthoDB" id="9806203at2"/>
<dbReference type="PANTHER" id="PTHR32119:SF2">
    <property type="entry name" value="OROTIDINE 5'-PHOSPHATE DECARBOXYLASE"/>
    <property type="match status" value="1"/>
</dbReference>
<dbReference type="Pfam" id="PF00215">
    <property type="entry name" value="OMPdecase"/>
    <property type="match status" value="1"/>
</dbReference>
<keyword evidence="4 7" id="KW-0665">Pyrimidine biosynthesis</keyword>
<dbReference type="KEGG" id="bid:Bind_0131"/>
<dbReference type="GO" id="GO:0005829">
    <property type="term" value="C:cytosol"/>
    <property type="evidence" value="ECO:0007669"/>
    <property type="project" value="TreeGrafter"/>
</dbReference>
<dbReference type="Proteomes" id="UP000001695">
    <property type="component" value="Chromosome"/>
</dbReference>
<evidence type="ECO:0000256" key="2">
    <source>
        <dbReference type="ARBA" id="ARBA00004861"/>
    </source>
</evidence>
<evidence type="ECO:0000256" key="4">
    <source>
        <dbReference type="ARBA" id="ARBA00022975"/>
    </source>
</evidence>
<dbReference type="GO" id="GO:0044205">
    <property type="term" value="P:'de novo' UMP biosynthetic process"/>
    <property type="evidence" value="ECO:0007669"/>
    <property type="project" value="UniProtKB-UniRule"/>
</dbReference>
<feature type="binding site" evidence="7 9">
    <location>
        <position position="45"/>
    </location>
    <ligand>
        <name>substrate</name>
    </ligand>
</feature>
<sequence>MNAPSSSPDKPLDPRDRLIVALDVTDPAAARTLVNRLGDSVSFYKIGMELAYGGGLPFASELLKEGKKVFLDLKLHDIATTVSNAVAQVARLGVHFLTVHAYPQTLDAARRGAVGSPLKILGVSVLTSYDDADLAEAGYAYSVADLVARRALQAREAGVDGLVLSAAEAAAIRSQLGSDLILVTPGIRPRGTSAKDQKRVATPSLAIAAGADHLVVGRPITVAPDPKGAADQIVAEIEATLASMAPPPDKP</sequence>
<dbReference type="InterPro" id="IPR011060">
    <property type="entry name" value="RibuloseP-bd_barrel"/>
</dbReference>
<feature type="active site" description="For OMPdecase activity" evidence="8">
    <location>
        <position position="74"/>
    </location>
</feature>
<evidence type="ECO:0000256" key="7">
    <source>
        <dbReference type="HAMAP-Rule" id="MF_01200"/>
    </source>
</evidence>
<dbReference type="eggNOG" id="COG0284">
    <property type="taxonomic scope" value="Bacteria"/>
</dbReference>
<dbReference type="Gene3D" id="3.20.20.70">
    <property type="entry name" value="Aldolase class I"/>
    <property type="match status" value="1"/>
</dbReference>
<name>B2IBR7_BEII9</name>
<comment type="subunit">
    <text evidence="7">Homodimer.</text>
</comment>
<evidence type="ECO:0000256" key="6">
    <source>
        <dbReference type="ARBA" id="ARBA00049157"/>
    </source>
</evidence>
<evidence type="ECO:0000259" key="11">
    <source>
        <dbReference type="SMART" id="SM00934"/>
    </source>
</evidence>
<dbReference type="InterPro" id="IPR014732">
    <property type="entry name" value="OMPdecase"/>
</dbReference>
<feature type="domain" description="Orotidine 5'-phosphate decarboxylase" evidence="11">
    <location>
        <begin position="17"/>
        <end position="233"/>
    </location>
</feature>
<comment type="catalytic activity">
    <reaction evidence="6 7 10">
        <text>orotidine 5'-phosphate + H(+) = UMP + CO2</text>
        <dbReference type="Rhea" id="RHEA:11596"/>
        <dbReference type="ChEBI" id="CHEBI:15378"/>
        <dbReference type="ChEBI" id="CHEBI:16526"/>
        <dbReference type="ChEBI" id="CHEBI:57538"/>
        <dbReference type="ChEBI" id="CHEBI:57865"/>
        <dbReference type="EC" id="4.1.1.23"/>
    </reaction>
</comment>
<proteinExistence type="inferred from homology"/>
<dbReference type="EC" id="4.1.1.23" evidence="7"/>
<gene>
    <name evidence="7" type="primary">pyrF</name>
    <name evidence="12" type="ordered locus">Bind_0131</name>
</gene>
<comment type="function">
    <text evidence="1 7">Catalyzes the decarboxylation of orotidine 5'-monophosphate (OMP) to uridine 5'-monophosphate (UMP).</text>
</comment>
<dbReference type="HOGENOM" id="CLU_067069_1_0_5"/>
<dbReference type="GO" id="GO:0006207">
    <property type="term" value="P:'de novo' pyrimidine nucleobase biosynthetic process"/>
    <property type="evidence" value="ECO:0007669"/>
    <property type="project" value="InterPro"/>
</dbReference>
<feature type="binding site" evidence="7 9">
    <location>
        <position position="218"/>
    </location>
    <ligand>
        <name>substrate</name>
    </ligand>
</feature>
<comment type="similarity">
    <text evidence="7">Belongs to the OMP decarboxylase family. Type 1 subfamily.</text>
</comment>
<reference evidence="13" key="1">
    <citation type="submission" date="2008-03" db="EMBL/GenBank/DDBJ databases">
        <title>Complete sequence of chromosome of Beijerinckia indica subsp. indica ATCC 9039.</title>
        <authorList>
            <consortium name="US DOE Joint Genome Institute"/>
            <person name="Copeland A."/>
            <person name="Lucas S."/>
            <person name="Lapidus A."/>
            <person name="Glavina del Rio T."/>
            <person name="Dalin E."/>
            <person name="Tice H."/>
            <person name="Bruce D."/>
            <person name="Goodwin L."/>
            <person name="Pitluck S."/>
            <person name="LaButti K."/>
            <person name="Schmutz J."/>
            <person name="Larimer F."/>
            <person name="Land M."/>
            <person name="Hauser L."/>
            <person name="Kyrpides N."/>
            <person name="Mikhailova N."/>
            <person name="Dunfield P.F."/>
            <person name="Dedysh S.N."/>
            <person name="Liesack W."/>
            <person name="Saw J.H."/>
            <person name="Alam M."/>
            <person name="Chen Y."/>
            <person name="Murrell J.C."/>
            <person name="Richardson P."/>
        </authorList>
    </citation>
    <scope>NUCLEOTIDE SEQUENCE [LARGE SCALE GENOMIC DNA]</scope>
    <source>
        <strain evidence="13">ATCC 9039 / DSM 1715 / NCIMB 8712</strain>
    </source>
</reference>
<keyword evidence="13" id="KW-1185">Reference proteome</keyword>
<feature type="binding site" evidence="7 9">
    <location>
        <position position="197"/>
    </location>
    <ligand>
        <name>substrate</name>
    </ligand>
</feature>
<feature type="active site" description="For OMPdecase activity" evidence="8">
    <location>
        <position position="77"/>
    </location>
</feature>
<dbReference type="HAMAP" id="MF_01200_B">
    <property type="entry name" value="OMPdecase_type1_B"/>
    <property type="match status" value="1"/>
</dbReference>
<dbReference type="InterPro" id="IPR018089">
    <property type="entry name" value="OMPdecase_AS"/>
</dbReference>
<dbReference type="PANTHER" id="PTHR32119">
    <property type="entry name" value="OROTIDINE 5'-PHOSPHATE DECARBOXYLASE"/>
    <property type="match status" value="1"/>
</dbReference>
<dbReference type="PROSITE" id="PS00156">
    <property type="entry name" value="OMPDECASE"/>
    <property type="match status" value="1"/>
</dbReference>
<evidence type="ECO:0000313" key="13">
    <source>
        <dbReference type="Proteomes" id="UP000001695"/>
    </source>
</evidence>
<feature type="binding site" evidence="7">
    <location>
        <begin position="72"/>
        <end position="81"/>
    </location>
    <ligand>
        <name>substrate</name>
    </ligand>
</feature>
<reference evidence="12 13" key="2">
    <citation type="journal article" date="2010" name="J. Bacteriol.">
        <title>Complete genome sequence of Beijerinckia indica subsp. indica.</title>
        <authorList>
            <person name="Tamas I."/>
            <person name="Dedysh S.N."/>
            <person name="Liesack W."/>
            <person name="Stott M.B."/>
            <person name="Alam M."/>
            <person name="Murrell J.C."/>
            <person name="Dunfield P.F."/>
        </authorList>
    </citation>
    <scope>NUCLEOTIDE SEQUENCE [LARGE SCALE GENOMIC DNA]</scope>
    <source>
        <strain evidence="13">ATCC 9039 / DSM 1715 / NCIMB 8712</strain>
    </source>
</reference>
<dbReference type="NCBIfam" id="TIGR01740">
    <property type="entry name" value="pyrF"/>
    <property type="match status" value="1"/>
</dbReference>
<dbReference type="SUPFAM" id="SSF51366">
    <property type="entry name" value="Ribulose-phoshate binding barrel"/>
    <property type="match status" value="1"/>
</dbReference>
<accession>B2IBR7</accession>
<dbReference type="CDD" id="cd04725">
    <property type="entry name" value="OMP_decarboxylase_like"/>
    <property type="match status" value="1"/>
</dbReference>
<feature type="active site" description="Proton donor" evidence="7">
    <location>
        <position position="74"/>
    </location>
</feature>
<dbReference type="EMBL" id="CP001016">
    <property type="protein sequence ID" value="ACB93789.1"/>
    <property type="molecule type" value="Genomic_DNA"/>
</dbReference>
<evidence type="ECO:0000256" key="1">
    <source>
        <dbReference type="ARBA" id="ARBA00002356"/>
    </source>
</evidence>
<feature type="binding site" evidence="7 9">
    <location>
        <position position="217"/>
    </location>
    <ligand>
        <name>substrate</name>
    </ligand>
</feature>
<feature type="binding site" evidence="7 9">
    <location>
        <position position="188"/>
    </location>
    <ligand>
        <name>substrate</name>
    </ligand>
</feature>
<feature type="active site" description="For OMPdecase activity" evidence="8">
    <location>
        <position position="72"/>
    </location>
</feature>
<keyword evidence="5 7" id="KW-0456">Lyase</keyword>
<dbReference type="InterPro" id="IPR013785">
    <property type="entry name" value="Aldolase_TIM"/>
</dbReference>
<dbReference type="SMART" id="SM00934">
    <property type="entry name" value="OMPdecase"/>
    <property type="match status" value="1"/>
</dbReference>
<organism evidence="12 13">
    <name type="scientific">Beijerinckia indica subsp. indica (strain ATCC 9039 / DSM 1715 / NCIMB 8712)</name>
    <dbReference type="NCBI Taxonomy" id="395963"/>
    <lineage>
        <taxon>Bacteria</taxon>
        <taxon>Pseudomonadati</taxon>
        <taxon>Pseudomonadota</taxon>
        <taxon>Alphaproteobacteria</taxon>
        <taxon>Hyphomicrobiales</taxon>
        <taxon>Beijerinckiaceae</taxon>
        <taxon>Beijerinckia</taxon>
    </lineage>
</organism>
<evidence type="ECO:0000313" key="12">
    <source>
        <dbReference type="EMBL" id="ACB93789.1"/>
    </source>
</evidence>
<evidence type="ECO:0000256" key="9">
    <source>
        <dbReference type="PIRSR" id="PIRSR614732-2"/>
    </source>
</evidence>